<keyword evidence="2" id="KW-1185">Reference proteome</keyword>
<dbReference type="AlphaFoldDB" id="A0A9N9CXV3"/>
<evidence type="ECO:0000313" key="1">
    <source>
        <dbReference type="EMBL" id="CAG8615117.1"/>
    </source>
</evidence>
<name>A0A9N9CXV3_FUNMO</name>
<dbReference type="EMBL" id="CAJVPP010002908">
    <property type="protein sequence ID" value="CAG8615117.1"/>
    <property type="molecule type" value="Genomic_DNA"/>
</dbReference>
<comment type="caution">
    <text evidence="1">The sequence shown here is derived from an EMBL/GenBank/DDBJ whole genome shotgun (WGS) entry which is preliminary data.</text>
</comment>
<proteinExistence type="predicted"/>
<dbReference type="Proteomes" id="UP000789375">
    <property type="component" value="Unassembled WGS sequence"/>
</dbReference>
<evidence type="ECO:0000313" key="2">
    <source>
        <dbReference type="Proteomes" id="UP000789375"/>
    </source>
</evidence>
<accession>A0A9N9CXV3</accession>
<organism evidence="1 2">
    <name type="scientific">Funneliformis mosseae</name>
    <name type="common">Endomycorrhizal fungus</name>
    <name type="synonym">Glomus mosseae</name>
    <dbReference type="NCBI Taxonomy" id="27381"/>
    <lineage>
        <taxon>Eukaryota</taxon>
        <taxon>Fungi</taxon>
        <taxon>Fungi incertae sedis</taxon>
        <taxon>Mucoromycota</taxon>
        <taxon>Glomeromycotina</taxon>
        <taxon>Glomeromycetes</taxon>
        <taxon>Glomerales</taxon>
        <taxon>Glomeraceae</taxon>
        <taxon>Funneliformis</taxon>
    </lineage>
</organism>
<gene>
    <name evidence="1" type="ORF">FMOSSE_LOCUS9678</name>
</gene>
<sequence length="354" mass="40852">MHIFLYKNCATPCSASVREKSVWTTSMRRAHNSLTRSADFGAMFLPKQEVADLRKQVETLKQQQQLDGRQLSSLNLNTQNHNNVQDENIQEILNMKPPSVSARHSVFFNEVQNTYSAILNHRPYKCLGPPVFFYNKVFNKFVTDFRNEDLPISKEVLKMVDPLIQDMSKGYDTEDDRLDCFEKHLRKIIWPIEKISNKDKTCSDGVVTEPVESFHESALLFLLEIKNEIGTGLCDPTIQGSLSYVRRWAQEKFRFFRNCPSIIIALAGPWICILGSVYLEKGIIDPLTTSYLWYHFIIIVITSDVHLEDWKHSWKHSWKGWKHNTLINSFGLEASNQILYIGSIKCTSLVITEG</sequence>
<reference evidence="1" key="1">
    <citation type="submission" date="2021-06" db="EMBL/GenBank/DDBJ databases">
        <authorList>
            <person name="Kallberg Y."/>
            <person name="Tangrot J."/>
            <person name="Rosling A."/>
        </authorList>
    </citation>
    <scope>NUCLEOTIDE SEQUENCE</scope>
    <source>
        <strain evidence="1">87-6 pot B 2015</strain>
    </source>
</reference>
<protein>
    <submittedName>
        <fullName evidence="1">8180_t:CDS:1</fullName>
    </submittedName>
</protein>